<dbReference type="GO" id="GO:0043041">
    <property type="term" value="P:amino acid activation for nonribosomal peptide biosynthetic process"/>
    <property type="evidence" value="ECO:0007669"/>
    <property type="project" value="TreeGrafter"/>
</dbReference>
<dbReference type="Proteomes" id="UP000799444">
    <property type="component" value="Unassembled WGS sequence"/>
</dbReference>
<dbReference type="GO" id="GO:0005737">
    <property type="term" value="C:cytoplasm"/>
    <property type="evidence" value="ECO:0007669"/>
    <property type="project" value="TreeGrafter"/>
</dbReference>
<dbReference type="Gene3D" id="3.30.300.30">
    <property type="match status" value="1"/>
</dbReference>
<organism evidence="5 6">
    <name type="scientific">Polyplosphaeria fusca</name>
    <dbReference type="NCBI Taxonomy" id="682080"/>
    <lineage>
        <taxon>Eukaryota</taxon>
        <taxon>Fungi</taxon>
        <taxon>Dikarya</taxon>
        <taxon>Ascomycota</taxon>
        <taxon>Pezizomycotina</taxon>
        <taxon>Dothideomycetes</taxon>
        <taxon>Pleosporomycetidae</taxon>
        <taxon>Pleosporales</taxon>
        <taxon>Tetraplosphaeriaceae</taxon>
        <taxon>Polyplosphaeria</taxon>
    </lineage>
</organism>
<dbReference type="AlphaFoldDB" id="A0A9P4UVJ6"/>
<dbReference type="PANTHER" id="PTHR45527">
    <property type="entry name" value="NONRIBOSOMAL PEPTIDE SYNTHETASE"/>
    <property type="match status" value="1"/>
</dbReference>
<dbReference type="InterPro" id="IPR020845">
    <property type="entry name" value="AMP-binding_CS"/>
</dbReference>
<keyword evidence="2" id="KW-0597">Phosphoprotein</keyword>
<evidence type="ECO:0000259" key="4">
    <source>
        <dbReference type="PROSITE" id="PS50075"/>
    </source>
</evidence>
<dbReference type="CDD" id="cd05918">
    <property type="entry name" value="A_NRPS_SidN3_like"/>
    <property type="match status" value="1"/>
</dbReference>
<dbReference type="Gene3D" id="3.40.50.12780">
    <property type="entry name" value="N-terminal domain of ligase-like"/>
    <property type="match status" value="1"/>
</dbReference>
<dbReference type="Gene3D" id="1.10.1200.10">
    <property type="entry name" value="ACP-like"/>
    <property type="match status" value="1"/>
</dbReference>
<dbReference type="SUPFAM" id="SSF56801">
    <property type="entry name" value="Acetyl-CoA synthetase-like"/>
    <property type="match status" value="1"/>
</dbReference>
<dbReference type="Pfam" id="PF00550">
    <property type="entry name" value="PP-binding"/>
    <property type="match status" value="1"/>
</dbReference>
<dbReference type="OrthoDB" id="416786at2759"/>
<reference evidence="5" key="1">
    <citation type="journal article" date="2020" name="Stud. Mycol.">
        <title>101 Dothideomycetes genomes: a test case for predicting lifestyles and emergence of pathogens.</title>
        <authorList>
            <person name="Haridas S."/>
            <person name="Albert R."/>
            <person name="Binder M."/>
            <person name="Bloem J."/>
            <person name="Labutti K."/>
            <person name="Salamov A."/>
            <person name="Andreopoulos B."/>
            <person name="Baker S."/>
            <person name="Barry K."/>
            <person name="Bills G."/>
            <person name="Bluhm B."/>
            <person name="Cannon C."/>
            <person name="Castanera R."/>
            <person name="Culley D."/>
            <person name="Daum C."/>
            <person name="Ezra D."/>
            <person name="Gonzalez J."/>
            <person name="Henrissat B."/>
            <person name="Kuo A."/>
            <person name="Liang C."/>
            <person name="Lipzen A."/>
            <person name="Lutzoni F."/>
            <person name="Magnuson J."/>
            <person name="Mondo S."/>
            <person name="Nolan M."/>
            <person name="Ohm R."/>
            <person name="Pangilinan J."/>
            <person name="Park H.-J."/>
            <person name="Ramirez L."/>
            <person name="Alfaro M."/>
            <person name="Sun H."/>
            <person name="Tritt A."/>
            <person name="Yoshinaga Y."/>
            <person name="Zwiers L.-H."/>
            <person name="Turgeon B."/>
            <person name="Goodwin S."/>
            <person name="Spatafora J."/>
            <person name="Crous P."/>
            <person name="Grigoriev I."/>
        </authorList>
    </citation>
    <scope>NUCLEOTIDE SEQUENCE</scope>
    <source>
        <strain evidence="5">CBS 125425</strain>
    </source>
</reference>
<evidence type="ECO:0000313" key="5">
    <source>
        <dbReference type="EMBL" id="KAF2726916.1"/>
    </source>
</evidence>
<dbReference type="InterPro" id="IPR010071">
    <property type="entry name" value="AA_adenyl_dom"/>
</dbReference>
<dbReference type="InterPro" id="IPR000873">
    <property type="entry name" value="AMP-dep_synth/lig_dom"/>
</dbReference>
<dbReference type="PROSITE" id="PS50075">
    <property type="entry name" value="CARRIER"/>
    <property type="match status" value="1"/>
</dbReference>
<accession>A0A9P4UVJ6</accession>
<evidence type="ECO:0000256" key="3">
    <source>
        <dbReference type="ARBA" id="ARBA00022598"/>
    </source>
</evidence>
<keyword evidence="6" id="KW-1185">Reference proteome</keyword>
<dbReference type="InterPro" id="IPR042099">
    <property type="entry name" value="ANL_N_sf"/>
</dbReference>
<proteinExistence type="predicted"/>
<dbReference type="InterPro" id="IPR036736">
    <property type="entry name" value="ACP-like_sf"/>
</dbReference>
<dbReference type="PROSITE" id="PS00455">
    <property type="entry name" value="AMP_BINDING"/>
    <property type="match status" value="1"/>
</dbReference>
<keyword evidence="1" id="KW-0596">Phosphopantetheine</keyword>
<dbReference type="GO" id="GO:0016874">
    <property type="term" value="F:ligase activity"/>
    <property type="evidence" value="ECO:0007669"/>
    <property type="project" value="UniProtKB-KW"/>
</dbReference>
<keyword evidence="3" id="KW-0436">Ligase</keyword>
<dbReference type="GO" id="GO:0044550">
    <property type="term" value="P:secondary metabolite biosynthetic process"/>
    <property type="evidence" value="ECO:0007669"/>
    <property type="project" value="TreeGrafter"/>
</dbReference>
<dbReference type="GO" id="GO:0031177">
    <property type="term" value="F:phosphopantetheine binding"/>
    <property type="evidence" value="ECO:0007669"/>
    <property type="project" value="TreeGrafter"/>
</dbReference>
<dbReference type="EMBL" id="ML996373">
    <property type="protein sequence ID" value="KAF2726916.1"/>
    <property type="molecule type" value="Genomic_DNA"/>
</dbReference>
<dbReference type="FunFam" id="1.10.1200.10:FF:000005">
    <property type="entry name" value="Nonribosomal peptide synthetase 1"/>
    <property type="match status" value="1"/>
</dbReference>
<dbReference type="NCBIfam" id="TIGR01733">
    <property type="entry name" value="AA-adenyl-dom"/>
    <property type="match status" value="1"/>
</dbReference>
<dbReference type="InterPro" id="IPR009081">
    <property type="entry name" value="PP-bd_ACP"/>
</dbReference>
<evidence type="ECO:0000256" key="1">
    <source>
        <dbReference type="ARBA" id="ARBA00022450"/>
    </source>
</evidence>
<protein>
    <submittedName>
        <fullName evidence="5">Acetyl-CoA synthetase-like protein</fullName>
    </submittedName>
</protein>
<name>A0A9P4UVJ6_9PLEO</name>
<sequence>MQASKGARDTPINARNSSLTDEDIGKILRWSKSDHLEPVPYPIFHKGPTSSGSTDSEALCAIDFISRQAADSPHRQAVFAHDGSLTYAELEHYAMMLALHLSSVVGGFGLLGRFVPFCIEKSKWAIVAVLGILKAGAAYVSLDPGHPQRRLEEIVRQIRPRVILSSPRNEARAATLGTNLVISSELFDRAVHPMALPLIGRGDSAYVIFSSGTTGKPKGIVIGHGALVVSMSYLGRLFRIGSETRMLQFASLGFDASVLEIFATLMFGGTICVLSDEDRLNDCAGFINRSRVDTFTLTPSFMRLLDLRNIPGVRTFISSGECLRQSDVDGLSGKLRFVNAYGPTECSVMCTATDVESSTLPENIGRPLSGRVWILDVDDHDRLVPVGQVGEICIEGAVLAQGYLNDQGEPVDGPPFIRSPSWAAELKASASWPFAKSLDDREMRLYKSGDLAKFDDNGDLIYMGRKDGQIKLRGLRVNLGEIEQCICLGSDAVTDAVVQLVSLQGSTEAIVAFYKADLSATELGPAEFCFSPSEESMILTRAIEASLMEYLPSYMLPFLFIPLHHIPLTVGGKTDKNRLRTLVSSLTVSDLAQYRAARGRLVAPSSSVELQLARLWAKVLRIEKEEISVNDLFWDLRGDSASAIELVSLVRKEGLHLSVADIFEHPRLGDLASKVDGEE</sequence>
<dbReference type="InterPro" id="IPR045851">
    <property type="entry name" value="AMP-bd_C_sf"/>
</dbReference>
<evidence type="ECO:0000256" key="2">
    <source>
        <dbReference type="ARBA" id="ARBA00022553"/>
    </source>
</evidence>
<dbReference type="SUPFAM" id="SSF47336">
    <property type="entry name" value="ACP-like"/>
    <property type="match status" value="1"/>
</dbReference>
<dbReference type="Pfam" id="PF00501">
    <property type="entry name" value="AMP-binding"/>
    <property type="match status" value="1"/>
</dbReference>
<comment type="caution">
    <text evidence="5">The sequence shown here is derived from an EMBL/GenBank/DDBJ whole genome shotgun (WGS) entry which is preliminary data.</text>
</comment>
<gene>
    <name evidence="5" type="ORF">EJ04DRAFT_452388</name>
</gene>
<dbReference type="PANTHER" id="PTHR45527:SF1">
    <property type="entry name" value="FATTY ACID SYNTHASE"/>
    <property type="match status" value="1"/>
</dbReference>
<evidence type="ECO:0000313" key="6">
    <source>
        <dbReference type="Proteomes" id="UP000799444"/>
    </source>
</evidence>
<feature type="non-terminal residue" evidence="5">
    <location>
        <position position="679"/>
    </location>
</feature>
<feature type="domain" description="Carrier" evidence="4">
    <location>
        <begin position="603"/>
        <end position="679"/>
    </location>
</feature>